<evidence type="ECO:0000256" key="12">
    <source>
        <dbReference type="ARBA" id="ARBA00023084"/>
    </source>
</evidence>
<evidence type="ECO:0000256" key="16">
    <source>
        <dbReference type="ARBA" id="ARBA00037553"/>
    </source>
</evidence>
<evidence type="ECO:0000256" key="21">
    <source>
        <dbReference type="ARBA" id="ARBA00042906"/>
    </source>
</evidence>
<feature type="compositionally biased region" description="Polar residues" evidence="24">
    <location>
        <begin position="329"/>
        <end position="339"/>
    </location>
</feature>
<evidence type="ECO:0000256" key="23">
    <source>
        <dbReference type="RuleBase" id="RU363034"/>
    </source>
</evidence>
<evidence type="ECO:0000259" key="25">
    <source>
        <dbReference type="PROSITE" id="PS50026"/>
    </source>
</evidence>
<dbReference type="PROSITE" id="PS50026">
    <property type="entry name" value="EGF_3"/>
    <property type="match status" value="1"/>
</dbReference>
<evidence type="ECO:0000256" key="8">
    <source>
        <dbReference type="ARBA" id="ARBA00022801"/>
    </source>
</evidence>
<feature type="region of interest" description="Disordered" evidence="24">
    <location>
        <begin position="318"/>
        <end position="339"/>
    </location>
</feature>
<feature type="non-terminal residue" evidence="27">
    <location>
        <position position="339"/>
    </location>
</feature>
<dbReference type="PROSITE" id="PS00022">
    <property type="entry name" value="EGF_1"/>
    <property type="match status" value="1"/>
</dbReference>
<keyword evidence="13 22" id="KW-1015">Disulfide bond</keyword>
<keyword evidence="9" id="KW-0256">Endoplasmic reticulum</keyword>
<evidence type="ECO:0000256" key="10">
    <source>
        <dbReference type="ARBA" id="ARBA00022825"/>
    </source>
</evidence>
<comment type="caution">
    <text evidence="27">The sequence shown here is derived from an EMBL/GenBank/DDBJ whole genome shotgun (WGS) entry which is preliminary data.</text>
</comment>
<feature type="disulfide bond" evidence="22">
    <location>
        <begin position="18"/>
        <end position="27"/>
    </location>
</feature>
<keyword evidence="4" id="KW-0964">Secreted</keyword>
<dbReference type="AlphaFoldDB" id="A0A5J5CAR9"/>
<dbReference type="FunFam" id="2.40.10.10:FF:000015">
    <property type="entry name" value="Atrial natriuretic peptide-converting enzyme"/>
    <property type="match status" value="1"/>
</dbReference>
<dbReference type="GO" id="GO:0005794">
    <property type="term" value="C:Golgi apparatus"/>
    <property type="evidence" value="ECO:0007669"/>
    <property type="project" value="UniProtKB-SubCell"/>
</dbReference>
<evidence type="ECO:0000256" key="6">
    <source>
        <dbReference type="ARBA" id="ARBA00022685"/>
    </source>
</evidence>
<evidence type="ECO:0000256" key="19">
    <source>
        <dbReference type="ARBA" id="ARBA00041306"/>
    </source>
</evidence>
<dbReference type="GO" id="GO:0006508">
    <property type="term" value="P:proteolysis"/>
    <property type="evidence" value="ECO:0007669"/>
    <property type="project" value="UniProtKB-KW"/>
</dbReference>
<accession>A0A5J5CAR9</accession>
<sequence>MCVHGSCVDLFQGYACRCNPGYEGKYCNLRGCVSGYKLLDDAMRCAPKGDSSCGQLLIDRSSYSKPKDGLLPWVMGGEVGKKGESPWQALLLNARGKFHCGGVLIHESWVLTAAHCLENNLRFRVRLGELTSLLRTPSNDEGSEVTLKVEKVFKHPNYDSMSVDNDIALLRLQTPAPQTDYIVPVCLPGQQMAERVLHLNGTLTVVSGWGKDDLNSTIYSSALNVIKVPLVDRSVCARQMSHNISDNVLCAGVLGQKMDACEGDSGGPMVTLYRDTWFLLGLVSWGEGCGRVDKLGVYTKVSNYNEWITRVREDWDRTRGQQEPVRVRTASTHSGRSRP</sequence>
<dbReference type="InterPro" id="IPR000742">
    <property type="entry name" value="EGF"/>
</dbReference>
<dbReference type="SUPFAM" id="SSF57196">
    <property type="entry name" value="EGF/Laminin"/>
    <property type="match status" value="1"/>
</dbReference>
<proteinExistence type="predicted"/>
<dbReference type="InterPro" id="IPR009003">
    <property type="entry name" value="Peptidase_S1_PA"/>
</dbReference>
<evidence type="ECO:0000256" key="15">
    <source>
        <dbReference type="ARBA" id="ARBA00036045"/>
    </source>
</evidence>
<gene>
    <name evidence="27" type="ORF">FQN60_016869</name>
</gene>
<dbReference type="InterPro" id="IPR033116">
    <property type="entry name" value="TRYPSIN_SER"/>
</dbReference>
<dbReference type="PANTHER" id="PTHR24278">
    <property type="entry name" value="COAGULATION FACTOR"/>
    <property type="match status" value="1"/>
</dbReference>
<evidence type="ECO:0000256" key="2">
    <source>
        <dbReference type="ARBA" id="ARBA00004555"/>
    </source>
</evidence>
<keyword evidence="11" id="KW-0333">Golgi apparatus</keyword>
<dbReference type="Gene3D" id="2.40.10.10">
    <property type="entry name" value="Trypsin-like serine proteases"/>
    <property type="match status" value="2"/>
</dbReference>
<dbReference type="GO" id="GO:0005783">
    <property type="term" value="C:endoplasmic reticulum"/>
    <property type="evidence" value="ECO:0007669"/>
    <property type="project" value="UniProtKB-SubCell"/>
</dbReference>
<keyword evidence="8 23" id="KW-0378">Hydrolase</keyword>
<dbReference type="SUPFAM" id="SSF50494">
    <property type="entry name" value="Trypsin-like serine proteases"/>
    <property type="match status" value="1"/>
</dbReference>
<dbReference type="PROSITE" id="PS00135">
    <property type="entry name" value="TRYPSIN_SER"/>
    <property type="match status" value="1"/>
</dbReference>
<dbReference type="PROSITE" id="PS00010">
    <property type="entry name" value="ASX_HYDROXYL"/>
    <property type="match status" value="1"/>
</dbReference>
<dbReference type="GO" id="GO:0004252">
    <property type="term" value="F:serine-type endopeptidase activity"/>
    <property type="evidence" value="ECO:0007669"/>
    <property type="project" value="UniProtKB-EC"/>
</dbReference>
<evidence type="ECO:0000256" key="5">
    <source>
        <dbReference type="ARBA" id="ARBA00022670"/>
    </source>
</evidence>
<reference evidence="27 28" key="1">
    <citation type="submission" date="2019-08" db="EMBL/GenBank/DDBJ databases">
        <title>A chromosome-level genome assembly, high-density linkage maps, and genome scans reveal the genomic architecture of hybrid incompatibilities underlying speciation via character displacement in darters (Percidae: Etheostominae).</title>
        <authorList>
            <person name="Moran R.L."/>
            <person name="Catchen J.M."/>
            <person name="Fuller R.C."/>
        </authorList>
    </citation>
    <scope>NUCLEOTIDE SEQUENCE [LARGE SCALE GENOMIC DNA]</scope>
    <source>
        <strain evidence="27">EspeVRDwgs_2016</strain>
        <tissue evidence="27">Muscle</tissue>
    </source>
</reference>
<evidence type="ECO:0000256" key="20">
    <source>
        <dbReference type="ARBA" id="ARBA00042403"/>
    </source>
</evidence>
<evidence type="ECO:0000259" key="26">
    <source>
        <dbReference type="PROSITE" id="PS50240"/>
    </source>
</evidence>
<keyword evidence="14" id="KW-0325">Glycoprotein</keyword>
<comment type="subcellular location">
    <subcellularLocation>
        <location evidence="1">Endoplasmic reticulum</location>
    </subcellularLocation>
    <subcellularLocation>
        <location evidence="2">Golgi apparatus</location>
    </subcellularLocation>
    <subcellularLocation>
        <location evidence="3">Secreted</location>
    </subcellularLocation>
</comment>
<dbReference type="SMART" id="SM00020">
    <property type="entry name" value="Tryp_SPc"/>
    <property type="match status" value="1"/>
</dbReference>
<dbReference type="InterPro" id="IPR001314">
    <property type="entry name" value="Peptidase_S1A"/>
</dbReference>
<dbReference type="EC" id="3.4.21.69" evidence="17"/>
<evidence type="ECO:0000256" key="11">
    <source>
        <dbReference type="ARBA" id="ARBA00023034"/>
    </source>
</evidence>
<dbReference type="Gene3D" id="2.10.25.10">
    <property type="entry name" value="Laminin"/>
    <property type="match status" value="1"/>
</dbReference>
<evidence type="ECO:0000313" key="28">
    <source>
        <dbReference type="Proteomes" id="UP000327493"/>
    </source>
</evidence>
<evidence type="ECO:0000256" key="3">
    <source>
        <dbReference type="ARBA" id="ARBA00004613"/>
    </source>
</evidence>
<keyword evidence="7" id="KW-0356">Hemostasis</keyword>
<dbReference type="PROSITE" id="PS00134">
    <property type="entry name" value="TRYPSIN_HIS"/>
    <property type="match status" value="1"/>
</dbReference>
<evidence type="ECO:0000256" key="4">
    <source>
        <dbReference type="ARBA" id="ARBA00022525"/>
    </source>
</evidence>
<dbReference type="CDD" id="cd00190">
    <property type="entry name" value="Tryp_SPc"/>
    <property type="match status" value="1"/>
</dbReference>
<dbReference type="EMBL" id="VOFY01000853">
    <property type="protein sequence ID" value="KAA8578305.1"/>
    <property type="molecule type" value="Genomic_DNA"/>
</dbReference>
<dbReference type="InterPro" id="IPR050442">
    <property type="entry name" value="Peptidase_S1_coag_factors"/>
</dbReference>
<dbReference type="PANTHER" id="PTHR24278:SF0">
    <property type="entry name" value="VITAMIN K-DEPENDENT PROTEIN C"/>
    <property type="match status" value="1"/>
</dbReference>
<dbReference type="Proteomes" id="UP000327493">
    <property type="component" value="Unassembled WGS sequence"/>
</dbReference>
<keyword evidence="22" id="KW-0245">EGF-like domain</keyword>
<dbReference type="Pfam" id="PF00089">
    <property type="entry name" value="Trypsin"/>
    <property type="match status" value="1"/>
</dbReference>
<feature type="domain" description="Peptidase S1" evidence="26">
    <location>
        <begin position="74"/>
        <end position="313"/>
    </location>
</feature>
<dbReference type="InterPro" id="IPR043504">
    <property type="entry name" value="Peptidase_S1_PA_chymotrypsin"/>
</dbReference>
<evidence type="ECO:0000256" key="24">
    <source>
        <dbReference type="SAM" id="MobiDB-lite"/>
    </source>
</evidence>
<evidence type="ECO:0000256" key="22">
    <source>
        <dbReference type="PROSITE-ProRule" id="PRU00076"/>
    </source>
</evidence>
<feature type="domain" description="EGF-like" evidence="25">
    <location>
        <begin position="1"/>
        <end position="28"/>
    </location>
</feature>
<dbReference type="PRINTS" id="PR00722">
    <property type="entry name" value="CHYMOTRYPSIN"/>
</dbReference>
<keyword evidence="5 23" id="KW-0645">Protease</keyword>
<comment type="catalytic activity">
    <reaction evidence="15">
        <text>Degradation of blood coagulation factors Va and VIIIa.</text>
        <dbReference type="EC" id="3.4.21.69"/>
    </reaction>
</comment>
<protein>
    <recommendedName>
        <fullName evidence="18">Vitamin K-dependent protein C</fullName>
        <ecNumber evidence="17">3.4.21.69</ecNumber>
    </recommendedName>
    <alternativeName>
        <fullName evidence="21">Anticoagulant protein C</fullName>
    </alternativeName>
    <alternativeName>
        <fullName evidence="19">Autoprothrombin IIA</fullName>
    </alternativeName>
    <alternativeName>
        <fullName evidence="20">Blood coagulation factor XIV</fullName>
    </alternativeName>
</protein>
<evidence type="ECO:0000256" key="13">
    <source>
        <dbReference type="ARBA" id="ARBA00023157"/>
    </source>
</evidence>
<dbReference type="PROSITE" id="PS01186">
    <property type="entry name" value="EGF_2"/>
    <property type="match status" value="1"/>
</dbReference>
<evidence type="ECO:0000256" key="9">
    <source>
        <dbReference type="ARBA" id="ARBA00022824"/>
    </source>
</evidence>
<dbReference type="CDD" id="cd00054">
    <property type="entry name" value="EGF_CA"/>
    <property type="match status" value="1"/>
</dbReference>
<name>A0A5J5CAR9_9PERO</name>
<organism evidence="27 28">
    <name type="scientific">Etheostoma spectabile</name>
    <name type="common">orangethroat darter</name>
    <dbReference type="NCBI Taxonomy" id="54343"/>
    <lineage>
        <taxon>Eukaryota</taxon>
        <taxon>Metazoa</taxon>
        <taxon>Chordata</taxon>
        <taxon>Craniata</taxon>
        <taxon>Vertebrata</taxon>
        <taxon>Euteleostomi</taxon>
        <taxon>Actinopterygii</taxon>
        <taxon>Neopterygii</taxon>
        <taxon>Teleostei</taxon>
        <taxon>Neoteleostei</taxon>
        <taxon>Acanthomorphata</taxon>
        <taxon>Eupercaria</taxon>
        <taxon>Perciformes</taxon>
        <taxon>Percoidei</taxon>
        <taxon>Percidae</taxon>
        <taxon>Etheostomatinae</taxon>
        <taxon>Etheostoma</taxon>
    </lineage>
</organism>
<dbReference type="InterPro" id="IPR018114">
    <property type="entry name" value="TRYPSIN_HIS"/>
</dbReference>
<dbReference type="GO" id="GO:0005615">
    <property type="term" value="C:extracellular space"/>
    <property type="evidence" value="ECO:0007669"/>
    <property type="project" value="TreeGrafter"/>
</dbReference>
<keyword evidence="12" id="KW-0094">Blood coagulation</keyword>
<evidence type="ECO:0000256" key="7">
    <source>
        <dbReference type="ARBA" id="ARBA00022696"/>
    </source>
</evidence>
<evidence type="ECO:0000256" key="17">
    <source>
        <dbReference type="ARBA" id="ARBA00038995"/>
    </source>
</evidence>
<keyword evidence="6" id="KW-0165">Cleavage on pair of basic residues</keyword>
<evidence type="ECO:0000313" key="27">
    <source>
        <dbReference type="EMBL" id="KAA8578305.1"/>
    </source>
</evidence>
<evidence type="ECO:0000256" key="14">
    <source>
        <dbReference type="ARBA" id="ARBA00023180"/>
    </source>
</evidence>
<comment type="function">
    <text evidence="16">Protein C is a vitamin K-dependent serine protease that regulates blood coagulation by inactivating factors Va and VIIIa in the presence of calcium ions and phospholipids. Exerts a protective effect on the endothelial cell barrier function.</text>
</comment>
<comment type="caution">
    <text evidence="22">Lacks conserved residue(s) required for the propagation of feature annotation.</text>
</comment>
<keyword evidence="28" id="KW-1185">Reference proteome</keyword>
<dbReference type="PROSITE" id="PS50240">
    <property type="entry name" value="TRYPSIN_DOM"/>
    <property type="match status" value="1"/>
</dbReference>
<dbReference type="InterPro" id="IPR000152">
    <property type="entry name" value="EGF-type_Asp/Asn_hydroxyl_site"/>
</dbReference>
<dbReference type="GO" id="GO:0007596">
    <property type="term" value="P:blood coagulation"/>
    <property type="evidence" value="ECO:0007669"/>
    <property type="project" value="UniProtKB-KW"/>
</dbReference>
<evidence type="ECO:0000256" key="18">
    <source>
        <dbReference type="ARBA" id="ARBA00040219"/>
    </source>
</evidence>
<keyword evidence="10 23" id="KW-0720">Serine protease</keyword>
<evidence type="ECO:0000256" key="1">
    <source>
        <dbReference type="ARBA" id="ARBA00004240"/>
    </source>
</evidence>
<dbReference type="InterPro" id="IPR001254">
    <property type="entry name" value="Trypsin_dom"/>
</dbReference>